<gene>
    <name evidence="2" type="ORF">BKA67DRAFT_586711</name>
</gene>
<feature type="transmembrane region" description="Helical" evidence="1">
    <location>
        <begin position="437"/>
        <end position="458"/>
    </location>
</feature>
<keyword evidence="1" id="KW-0812">Transmembrane</keyword>
<reference evidence="2" key="1">
    <citation type="journal article" date="2021" name="Nat. Commun.">
        <title>Genetic determinants of endophytism in the Arabidopsis root mycobiome.</title>
        <authorList>
            <person name="Mesny F."/>
            <person name="Miyauchi S."/>
            <person name="Thiergart T."/>
            <person name="Pickel B."/>
            <person name="Atanasova L."/>
            <person name="Karlsson M."/>
            <person name="Huettel B."/>
            <person name="Barry K.W."/>
            <person name="Haridas S."/>
            <person name="Chen C."/>
            <person name="Bauer D."/>
            <person name="Andreopoulos W."/>
            <person name="Pangilinan J."/>
            <person name="LaButti K."/>
            <person name="Riley R."/>
            <person name="Lipzen A."/>
            <person name="Clum A."/>
            <person name="Drula E."/>
            <person name="Henrissat B."/>
            <person name="Kohler A."/>
            <person name="Grigoriev I.V."/>
            <person name="Martin F.M."/>
            <person name="Hacquard S."/>
        </authorList>
    </citation>
    <scope>NUCLEOTIDE SEQUENCE</scope>
    <source>
        <strain evidence="2">MPI-SDFR-AT-0073</strain>
    </source>
</reference>
<proteinExistence type="predicted"/>
<dbReference type="OrthoDB" id="1046782at2759"/>
<evidence type="ECO:0000256" key="1">
    <source>
        <dbReference type="SAM" id="Phobius"/>
    </source>
</evidence>
<evidence type="ECO:0000313" key="3">
    <source>
        <dbReference type="Proteomes" id="UP000758603"/>
    </source>
</evidence>
<dbReference type="Proteomes" id="UP000758603">
    <property type="component" value="Unassembled WGS sequence"/>
</dbReference>
<dbReference type="Gene3D" id="1.20.58.340">
    <property type="entry name" value="Magnesium transport protein CorA, transmembrane region"/>
    <property type="match status" value="1"/>
</dbReference>
<sequence>MLKAFERIPLQSSRGGSEGGDFVCVEAWHDPNDGTPSFSKRRLETIELEDWAWQRGQFTPDLSYVNSTNEGARLRILFAQSKSPFRPIVPSVLVSDKILEALQLPRCSFASYQQPSGVFSSHTYPEGCSVEQCSRLSLVLRTPQKWEMSTGGLIVTHDFESGMTTALSIGLAFELDKCASADGSLQPSPALGAFFDQIEECEHLWGSPLLLPSLFLVAHVQRVRTYIMEDLSRRIVAIEQIVGVTNAGQSQRRYYEPRTHPAYRDDQKLFVGEHLQRDHAKKLTQTINNLSTWIIFTKRSPYWDIEAVKFIRGILDGSERLRNYRNISAQAFRETLDYVQNYSEASLEVTQTSEERMKLQLNILYTAVAQDDGQTSARLAASAGKDSTSMKIIALITAAYLPGTFVATLFSMGMFDWRGSSSDSGDGAPMSFVSPNFWIYWTVAIPLTILTLIGWATWWRIEERRFVRDIQQAVQDKPSSQSGNGTLEVD</sequence>
<dbReference type="GeneID" id="70133161"/>
<protein>
    <submittedName>
        <fullName evidence="2">Uncharacterized protein</fullName>
    </submittedName>
</protein>
<evidence type="ECO:0000313" key="2">
    <source>
        <dbReference type="EMBL" id="KAH6645003.1"/>
    </source>
</evidence>
<keyword evidence="1" id="KW-0472">Membrane</keyword>
<organism evidence="2 3">
    <name type="scientific">Truncatella angustata</name>
    <dbReference type="NCBI Taxonomy" id="152316"/>
    <lineage>
        <taxon>Eukaryota</taxon>
        <taxon>Fungi</taxon>
        <taxon>Dikarya</taxon>
        <taxon>Ascomycota</taxon>
        <taxon>Pezizomycotina</taxon>
        <taxon>Sordariomycetes</taxon>
        <taxon>Xylariomycetidae</taxon>
        <taxon>Amphisphaeriales</taxon>
        <taxon>Sporocadaceae</taxon>
        <taxon>Truncatella</taxon>
    </lineage>
</organism>
<comment type="caution">
    <text evidence="2">The sequence shown here is derived from an EMBL/GenBank/DDBJ whole genome shotgun (WGS) entry which is preliminary data.</text>
</comment>
<keyword evidence="1" id="KW-1133">Transmembrane helix</keyword>
<name>A0A9P8RFE4_9PEZI</name>
<dbReference type="AlphaFoldDB" id="A0A9P8RFE4"/>
<dbReference type="EMBL" id="JAGPXC010000012">
    <property type="protein sequence ID" value="KAH6645003.1"/>
    <property type="molecule type" value="Genomic_DNA"/>
</dbReference>
<accession>A0A9P8RFE4</accession>
<dbReference type="RefSeq" id="XP_045951517.1">
    <property type="nucleotide sequence ID" value="XM_046104270.1"/>
</dbReference>
<keyword evidence="3" id="KW-1185">Reference proteome</keyword>
<feature type="transmembrane region" description="Helical" evidence="1">
    <location>
        <begin position="392"/>
        <end position="417"/>
    </location>
</feature>